<proteinExistence type="predicted"/>
<keyword evidence="3" id="KW-0862">Zinc</keyword>
<dbReference type="GO" id="GO:0046872">
    <property type="term" value="F:metal ion binding"/>
    <property type="evidence" value="ECO:0007669"/>
    <property type="project" value="UniProtKB-KW"/>
</dbReference>
<sequence length="511" mass="57986">MKFTEIEHWSHPQHTLKLVPAKEPYRCNGCKEVGFRPCYECEYKECNFHLHEECAVLQPESSDYHPFLKNCDFKLVENVQGERYCDACGKDVLGLVYQCSHKKAHDLHPCCMKLQHTLNGGEVRLYLKEKLSSKSKCRKCGRKEILKDFKGWSYESNCGQHCYHVACVKDLVLDNWKKDYIYGLNDVGQTSDTALQIMVPNKEDAVEQSGGISKNGKKVNIYWRKAKIVLKLIISAIFGDPIGIIAAICFESLIGSESSDTDMKFTEIEHSSHPQHTLTLVEAQEPYSCDGCKQRGFRLGEISCYECKQCNFHLHEECAMPESSAFHPFFKTCEFKFVENVQGERRCDACGKDVLGFVYQCQHKKAYDLHPCCMKLERTLNGDGVKLYLREKVSSGLKCLKCKSKNVAKDLKGWSYESNCGQYCYHVACVKDLILENWKKGQTSDMGLQIMVPNMEDAVEQSGRSKNGKKVNKYLTKAILVLKLIISAIFGDPIGIAVISNSIISNSIVKI</sequence>
<keyword evidence="2" id="KW-0677">Repeat</keyword>
<dbReference type="PANTHER" id="PTHR46477:SF15">
    <property type="entry name" value="CYSTEINE_HISTIDINE-RICH C1 DOMAIN PROTEIN"/>
    <property type="match status" value="1"/>
</dbReference>
<feature type="domain" description="Phorbol-ester/DAG-type" evidence="4">
    <location>
        <begin position="275"/>
        <end position="333"/>
    </location>
</feature>
<evidence type="ECO:0000313" key="6">
    <source>
        <dbReference type="Proteomes" id="UP000237347"/>
    </source>
</evidence>
<dbReference type="EMBL" id="PKMF04000448">
    <property type="protein sequence ID" value="KAK7831259.1"/>
    <property type="molecule type" value="Genomic_DNA"/>
</dbReference>
<keyword evidence="1" id="KW-0479">Metal-binding</keyword>
<organism evidence="5 6">
    <name type="scientific">Quercus suber</name>
    <name type="common">Cork oak</name>
    <dbReference type="NCBI Taxonomy" id="58331"/>
    <lineage>
        <taxon>Eukaryota</taxon>
        <taxon>Viridiplantae</taxon>
        <taxon>Streptophyta</taxon>
        <taxon>Embryophyta</taxon>
        <taxon>Tracheophyta</taxon>
        <taxon>Spermatophyta</taxon>
        <taxon>Magnoliopsida</taxon>
        <taxon>eudicotyledons</taxon>
        <taxon>Gunneridae</taxon>
        <taxon>Pentapetalae</taxon>
        <taxon>rosids</taxon>
        <taxon>fabids</taxon>
        <taxon>Fagales</taxon>
        <taxon>Fagaceae</taxon>
        <taxon>Quercus</taxon>
    </lineage>
</organism>
<dbReference type="Pfam" id="PF03107">
    <property type="entry name" value="C1_2"/>
    <property type="match status" value="2"/>
</dbReference>
<dbReference type="Proteomes" id="UP000237347">
    <property type="component" value="Unassembled WGS sequence"/>
</dbReference>
<dbReference type="InterPro" id="IPR046349">
    <property type="entry name" value="C1-like_sf"/>
</dbReference>
<dbReference type="AlphaFoldDB" id="A0AAW0JW80"/>
<evidence type="ECO:0000256" key="2">
    <source>
        <dbReference type="ARBA" id="ARBA00022737"/>
    </source>
</evidence>
<evidence type="ECO:0000313" key="5">
    <source>
        <dbReference type="EMBL" id="KAK7831259.1"/>
    </source>
</evidence>
<accession>A0AAW0JW80</accession>
<dbReference type="SUPFAM" id="SSF57889">
    <property type="entry name" value="Cysteine-rich domain"/>
    <property type="match status" value="3"/>
</dbReference>
<reference evidence="5 6" key="1">
    <citation type="journal article" date="2018" name="Sci. Data">
        <title>The draft genome sequence of cork oak.</title>
        <authorList>
            <person name="Ramos A.M."/>
            <person name="Usie A."/>
            <person name="Barbosa P."/>
            <person name="Barros P.M."/>
            <person name="Capote T."/>
            <person name="Chaves I."/>
            <person name="Simoes F."/>
            <person name="Abreu I."/>
            <person name="Carrasquinho I."/>
            <person name="Faro C."/>
            <person name="Guimaraes J.B."/>
            <person name="Mendonca D."/>
            <person name="Nobrega F."/>
            <person name="Rodrigues L."/>
            <person name="Saibo N.J.M."/>
            <person name="Varela M.C."/>
            <person name="Egas C."/>
            <person name="Matos J."/>
            <person name="Miguel C.M."/>
            <person name="Oliveira M.M."/>
            <person name="Ricardo C.P."/>
            <person name="Goncalves S."/>
        </authorList>
    </citation>
    <scope>NUCLEOTIDE SEQUENCE [LARGE SCALE GENOMIC DNA]</scope>
    <source>
        <strain evidence="6">cv. HL8</strain>
    </source>
</reference>
<gene>
    <name evidence="5" type="ORF">CFP56_027533</name>
</gene>
<evidence type="ECO:0000259" key="4">
    <source>
        <dbReference type="PROSITE" id="PS50081"/>
    </source>
</evidence>
<dbReference type="PANTHER" id="PTHR46477">
    <property type="entry name" value="CYSTEINE/HISTIDINE-RICH C1 DOMAIN FAMILY PROTEIN"/>
    <property type="match status" value="1"/>
</dbReference>
<keyword evidence="6" id="KW-1185">Reference proteome</keyword>
<dbReference type="InterPro" id="IPR002219">
    <property type="entry name" value="PKC_DAG/PE"/>
</dbReference>
<dbReference type="InterPro" id="IPR004146">
    <property type="entry name" value="DC1"/>
</dbReference>
<evidence type="ECO:0000256" key="1">
    <source>
        <dbReference type="ARBA" id="ARBA00022723"/>
    </source>
</evidence>
<protein>
    <recommendedName>
        <fullName evidence="4">Phorbol-ester/DAG-type domain-containing protein</fullName>
    </recommendedName>
</protein>
<evidence type="ECO:0000256" key="3">
    <source>
        <dbReference type="ARBA" id="ARBA00022833"/>
    </source>
</evidence>
<name>A0AAW0JW80_QUESU</name>
<dbReference type="PROSITE" id="PS50081">
    <property type="entry name" value="ZF_DAG_PE_2"/>
    <property type="match status" value="1"/>
</dbReference>
<comment type="caution">
    <text evidence="5">The sequence shown here is derived from an EMBL/GenBank/DDBJ whole genome shotgun (WGS) entry which is preliminary data.</text>
</comment>